<keyword evidence="5 7" id="KW-0472">Membrane</keyword>
<evidence type="ECO:0000313" key="9">
    <source>
        <dbReference type="EMBL" id="KAF9590130.1"/>
    </source>
</evidence>
<evidence type="ECO:0000256" key="3">
    <source>
        <dbReference type="ARBA" id="ARBA00022824"/>
    </source>
</evidence>
<feature type="transmembrane region" description="Helical" evidence="7">
    <location>
        <begin position="178"/>
        <end position="196"/>
    </location>
</feature>
<feature type="compositionally biased region" description="Basic residues" evidence="6">
    <location>
        <begin position="125"/>
        <end position="136"/>
    </location>
</feature>
<feature type="compositionally biased region" description="Low complexity" evidence="6">
    <location>
        <begin position="1"/>
        <end position="18"/>
    </location>
</feature>
<organism evidence="9 10">
    <name type="scientific">Coptis chinensis</name>
    <dbReference type="NCBI Taxonomy" id="261450"/>
    <lineage>
        <taxon>Eukaryota</taxon>
        <taxon>Viridiplantae</taxon>
        <taxon>Streptophyta</taxon>
        <taxon>Embryophyta</taxon>
        <taxon>Tracheophyta</taxon>
        <taxon>Spermatophyta</taxon>
        <taxon>Magnoliopsida</taxon>
        <taxon>Ranunculales</taxon>
        <taxon>Ranunculaceae</taxon>
        <taxon>Coptidoideae</taxon>
        <taxon>Coptis</taxon>
    </lineage>
</organism>
<evidence type="ECO:0000256" key="7">
    <source>
        <dbReference type="SAM" id="Phobius"/>
    </source>
</evidence>
<evidence type="ECO:0000256" key="2">
    <source>
        <dbReference type="ARBA" id="ARBA00022692"/>
    </source>
</evidence>
<feature type="transmembrane region" description="Helical" evidence="7">
    <location>
        <begin position="241"/>
        <end position="257"/>
    </location>
</feature>
<dbReference type="EMBL" id="JADFTS010000009">
    <property type="protein sequence ID" value="KAF9590130.1"/>
    <property type="molecule type" value="Genomic_DNA"/>
</dbReference>
<dbReference type="InterPro" id="IPR044647">
    <property type="entry name" value="RTNLB17/18/21"/>
</dbReference>
<sequence length="377" mass="42957">MDSTPLSHRSSPRLPSKSASRLSRNDNLDETPSLTITKLPLKEFLLLSPSPQKRSRTRLIERPEMVEEPVDLVVPRRRCKSRASPMGVMGCASPRSTRRSRRRLDQESKEERELLVVLGDENVKPRKRRQTTRPRKEKSSVPPSSLSPKTHDDDESSLDTMRQLVSDLIMWKDVAKSALWFGLGLLCFLSTCFTNGLRWSIFSMISQMGLVFLAVSFFYNTFSKRNKDDPKVDFKLKEGDIARLARLAPFLLFGAEYGHLITLWRLCAIGFFISFTVPRLYRCYSVQISRHVEYLKTSVCEAWGACSHKKIIAASAATVFWNLSSVKTRIFTAFISTVILRYHRQKSAEKVVEVGVEDEQSQQPQQALVVVQEGTHA</sequence>
<dbReference type="GO" id="GO:0005789">
    <property type="term" value="C:endoplasmic reticulum membrane"/>
    <property type="evidence" value="ECO:0007669"/>
    <property type="project" value="UniProtKB-SubCell"/>
</dbReference>
<keyword evidence="2 7" id="KW-0812">Transmembrane</keyword>
<comment type="caution">
    <text evidence="9">The sequence shown here is derived from an EMBL/GenBank/DDBJ whole genome shotgun (WGS) entry which is preliminary data.</text>
</comment>
<comment type="subcellular location">
    <subcellularLocation>
        <location evidence="1">Endoplasmic reticulum membrane</location>
        <topology evidence="1">Multi-pass membrane protein</topology>
    </subcellularLocation>
</comment>
<evidence type="ECO:0000259" key="8">
    <source>
        <dbReference type="Pfam" id="PF02453"/>
    </source>
</evidence>
<evidence type="ECO:0000256" key="1">
    <source>
        <dbReference type="ARBA" id="ARBA00004477"/>
    </source>
</evidence>
<feature type="transmembrane region" description="Helical" evidence="7">
    <location>
        <begin position="202"/>
        <end position="220"/>
    </location>
</feature>
<dbReference type="PANTHER" id="PTHR46626">
    <property type="entry name" value="RETICULON-LIKE PROTEIN B17"/>
    <property type="match status" value="1"/>
</dbReference>
<keyword evidence="10" id="KW-1185">Reference proteome</keyword>
<evidence type="ECO:0000256" key="6">
    <source>
        <dbReference type="SAM" id="MobiDB-lite"/>
    </source>
</evidence>
<feature type="region of interest" description="Disordered" evidence="6">
    <location>
        <begin position="1"/>
        <end position="33"/>
    </location>
</feature>
<feature type="region of interest" description="Disordered" evidence="6">
    <location>
        <begin position="78"/>
        <end position="157"/>
    </location>
</feature>
<name>A0A835H0X6_9MAGN</name>
<proteinExistence type="predicted"/>
<dbReference type="InterPro" id="IPR003388">
    <property type="entry name" value="Reticulon"/>
</dbReference>
<feature type="compositionally biased region" description="Basic and acidic residues" evidence="6">
    <location>
        <begin position="103"/>
        <end position="114"/>
    </location>
</feature>
<dbReference type="PANTHER" id="PTHR46626:SF2">
    <property type="entry name" value="RETICULON-LIKE PROTEIN B17"/>
    <property type="match status" value="1"/>
</dbReference>
<gene>
    <name evidence="9" type="ORF">IFM89_031734</name>
</gene>
<keyword evidence="4 7" id="KW-1133">Transmembrane helix</keyword>
<evidence type="ECO:0000256" key="5">
    <source>
        <dbReference type="ARBA" id="ARBA00023136"/>
    </source>
</evidence>
<evidence type="ECO:0000313" key="10">
    <source>
        <dbReference type="Proteomes" id="UP000631114"/>
    </source>
</evidence>
<dbReference type="Proteomes" id="UP000631114">
    <property type="component" value="Unassembled WGS sequence"/>
</dbReference>
<dbReference type="Pfam" id="PF02453">
    <property type="entry name" value="Reticulon"/>
    <property type="match status" value="1"/>
</dbReference>
<accession>A0A835H0X6</accession>
<dbReference type="AlphaFoldDB" id="A0A835H0X6"/>
<dbReference type="OrthoDB" id="783438at2759"/>
<evidence type="ECO:0000256" key="4">
    <source>
        <dbReference type="ARBA" id="ARBA00022989"/>
    </source>
</evidence>
<reference evidence="9 10" key="1">
    <citation type="submission" date="2020-10" db="EMBL/GenBank/DDBJ databases">
        <title>The Coptis chinensis genome and diversification of protoberbering-type alkaloids.</title>
        <authorList>
            <person name="Wang B."/>
            <person name="Shu S."/>
            <person name="Song C."/>
            <person name="Liu Y."/>
        </authorList>
    </citation>
    <scope>NUCLEOTIDE SEQUENCE [LARGE SCALE GENOMIC DNA]</scope>
    <source>
        <strain evidence="9">HL-2020</strain>
        <tissue evidence="9">Leaf</tissue>
    </source>
</reference>
<keyword evidence="3" id="KW-0256">Endoplasmic reticulum</keyword>
<protein>
    <recommendedName>
        <fullName evidence="8">Reticulon domain-containing protein</fullName>
    </recommendedName>
</protein>
<feature type="domain" description="Reticulon" evidence="8">
    <location>
        <begin position="165"/>
        <end position="246"/>
    </location>
</feature>